<keyword evidence="1" id="KW-0175">Coiled coil</keyword>
<dbReference type="Proteomes" id="UP000193144">
    <property type="component" value="Unassembled WGS sequence"/>
</dbReference>
<dbReference type="AlphaFoldDB" id="A0A1Y1Z0V3"/>
<keyword evidence="3" id="KW-1185">Reference proteome</keyword>
<name>A0A1Y1Z0V3_9PLEO</name>
<reference evidence="2 3" key="1">
    <citation type="submission" date="2016-07" db="EMBL/GenBank/DDBJ databases">
        <title>Pervasive Adenine N6-methylation of Active Genes in Fungi.</title>
        <authorList>
            <consortium name="DOE Joint Genome Institute"/>
            <person name="Mondo S.J."/>
            <person name="Dannebaum R.O."/>
            <person name="Kuo R.C."/>
            <person name="Labutti K."/>
            <person name="Haridas S."/>
            <person name="Kuo A."/>
            <person name="Salamov A."/>
            <person name="Ahrendt S.R."/>
            <person name="Lipzen A."/>
            <person name="Sullivan W."/>
            <person name="Andreopoulos W.B."/>
            <person name="Clum A."/>
            <person name="Lindquist E."/>
            <person name="Daum C."/>
            <person name="Ramamoorthy G.K."/>
            <person name="Gryganskyi A."/>
            <person name="Culley D."/>
            <person name="Magnuson J.K."/>
            <person name="James T.Y."/>
            <person name="O'Malley M.A."/>
            <person name="Stajich J.E."/>
            <person name="Spatafora J.W."/>
            <person name="Visel A."/>
            <person name="Grigoriev I.V."/>
        </authorList>
    </citation>
    <scope>NUCLEOTIDE SEQUENCE [LARGE SCALE GENOMIC DNA]</scope>
    <source>
        <strain evidence="2 3">CBS 115471</strain>
    </source>
</reference>
<proteinExistence type="predicted"/>
<protein>
    <submittedName>
        <fullName evidence="2">Uncharacterized protein</fullName>
    </submittedName>
</protein>
<evidence type="ECO:0000313" key="3">
    <source>
        <dbReference type="Proteomes" id="UP000193144"/>
    </source>
</evidence>
<feature type="coiled-coil region" evidence="1">
    <location>
        <begin position="225"/>
        <end position="252"/>
    </location>
</feature>
<gene>
    <name evidence="2" type="ORF">BCR34DRAFT_617627</name>
</gene>
<evidence type="ECO:0000256" key="1">
    <source>
        <dbReference type="SAM" id="Coils"/>
    </source>
</evidence>
<dbReference type="EMBL" id="MCFA01000141">
    <property type="protein sequence ID" value="ORY03922.1"/>
    <property type="molecule type" value="Genomic_DNA"/>
</dbReference>
<evidence type="ECO:0000313" key="2">
    <source>
        <dbReference type="EMBL" id="ORY03922.1"/>
    </source>
</evidence>
<accession>A0A1Y1Z0V3</accession>
<comment type="caution">
    <text evidence="2">The sequence shown here is derived from an EMBL/GenBank/DDBJ whole genome shotgun (WGS) entry which is preliminary data.</text>
</comment>
<dbReference type="OrthoDB" id="10675001at2759"/>
<dbReference type="Gene3D" id="1.20.5.300">
    <property type="match status" value="1"/>
</dbReference>
<sequence length="372" mass="40688">MSSINTTEFASELRTLEIDLSDLTAAISHHEIQANKIIDLDQQVILDKLSIGVKALHNTALALEGKSGFIAKFLGWGSGPKELASWKAQACAGDLNCKFNDLREAAAVGLENTKESNRDMYELDKEIEMIRRRVLDFTKKAKSSIKAANDGIKRGEAELWEVEKQHDDQARALNNLNRQANMNNGQYTGLATGQVAPWGSTFIFAPMAAVAVPLSIAHGGLAVHRANLEGQIRDIRSQSQGLQRQIDELRGSIKYLNSKADAIQGIGTRVANLGVLCATIKEYVRTKMKETQMLKDTADTVVKWTSPAQSHIGTRTNIGGSDANLRVVTRKMLNVLSQEENEAVRAICEPLLGLRITDLKGATNEQGDEAIV</sequence>
<organism evidence="2 3">
    <name type="scientific">Clohesyomyces aquaticus</name>
    <dbReference type="NCBI Taxonomy" id="1231657"/>
    <lineage>
        <taxon>Eukaryota</taxon>
        <taxon>Fungi</taxon>
        <taxon>Dikarya</taxon>
        <taxon>Ascomycota</taxon>
        <taxon>Pezizomycotina</taxon>
        <taxon>Dothideomycetes</taxon>
        <taxon>Pleosporomycetidae</taxon>
        <taxon>Pleosporales</taxon>
        <taxon>Lindgomycetaceae</taxon>
        <taxon>Clohesyomyces</taxon>
    </lineage>
</organism>